<dbReference type="EMBL" id="JAGKHQ010000015">
    <property type="protein sequence ID" value="KAG7496836.1"/>
    <property type="molecule type" value="Genomic_DNA"/>
</dbReference>
<name>A0AAV6QUU5_SOLSE</name>
<reference evidence="1 2" key="1">
    <citation type="journal article" date="2021" name="Sci. Rep.">
        <title>Chromosome anchoring in Senegalese sole (Solea senegalensis) reveals sex-associated markers and genome rearrangements in flatfish.</title>
        <authorList>
            <person name="Guerrero-Cozar I."/>
            <person name="Gomez-Garrido J."/>
            <person name="Berbel C."/>
            <person name="Martinez-Blanch J.F."/>
            <person name="Alioto T."/>
            <person name="Claros M.G."/>
            <person name="Gagnaire P.A."/>
            <person name="Manchado M."/>
        </authorList>
    </citation>
    <scope>NUCLEOTIDE SEQUENCE [LARGE SCALE GENOMIC DNA]</scope>
    <source>
        <strain evidence="1">Sse05_10M</strain>
    </source>
</reference>
<comment type="caution">
    <text evidence="1">The sequence shown here is derived from an EMBL/GenBank/DDBJ whole genome shotgun (WGS) entry which is preliminary data.</text>
</comment>
<organism evidence="1 2">
    <name type="scientific">Solea senegalensis</name>
    <name type="common">Senegalese sole</name>
    <dbReference type="NCBI Taxonomy" id="28829"/>
    <lineage>
        <taxon>Eukaryota</taxon>
        <taxon>Metazoa</taxon>
        <taxon>Chordata</taxon>
        <taxon>Craniata</taxon>
        <taxon>Vertebrata</taxon>
        <taxon>Euteleostomi</taxon>
        <taxon>Actinopterygii</taxon>
        <taxon>Neopterygii</taxon>
        <taxon>Teleostei</taxon>
        <taxon>Neoteleostei</taxon>
        <taxon>Acanthomorphata</taxon>
        <taxon>Carangaria</taxon>
        <taxon>Pleuronectiformes</taxon>
        <taxon>Pleuronectoidei</taxon>
        <taxon>Soleidae</taxon>
        <taxon>Solea</taxon>
    </lineage>
</organism>
<sequence length="156" mass="17404">METLDNVPAVAGIRWSRDPHQVYSSCLGLEHAQQAIYAPSSYQHCAVFTLKTLHRRLARQVSLSDNDPYLPIGDLAVEPAVEEEVNLLEAVPAASTDWSSQSYLALALPRDEDVLDLDYGDDEDETLDILISEDDDDKDLFAPRAAQCLCRSRGWK</sequence>
<keyword evidence="2" id="KW-1185">Reference proteome</keyword>
<proteinExistence type="predicted"/>
<dbReference type="Proteomes" id="UP000693946">
    <property type="component" value="Linkage Group LG3"/>
</dbReference>
<gene>
    <name evidence="1" type="ORF">JOB18_026061</name>
</gene>
<dbReference type="AlphaFoldDB" id="A0AAV6QUU5"/>
<evidence type="ECO:0000313" key="1">
    <source>
        <dbReference type="EMBL" id="KAG7496836.1"/>
    </source>
</evidence>
<protein>
    <submittedName>
        <fullName evidence="1">Uncharacterized protein</fullName>
    </submittedName>
</protein>
<evidence type="ECO:0000313" key="2">
    <source>
        <dbReference type="Proteomes" id="UP000693946"/>
    </source>
</evidence>
<accession>A0AAV6QUU5</accession>